<dbReference type="GO" id="GO:0042597">
    <property type="term" value="C:periplasmic space"/>
    <property type="evidence" value="ECO:0007669"/>
    <property type="project" value="InterPro"/>
</dbReference>
<dbReference type="AlphaFoldDB" id="A0A8J3Q9L7"/>
<feature type="signal peptide" evidence="5">
    <location>
        <begin position="1"/>
        <end position="27"/>
    </location>
</feature>
<dbReference type="GO" id="GO:0046688">
    <property type="term" value="P:response to copper ion"/>
    <property type="evidence" value="ECO:0007669"/>
    <property type="project" value="InterPro"/>
</dbReference>
<gene>
    <name evidence="7" type="ORF">Rhe02_45470</name>
</gene>
<dbReference type="Pfam" id="PF04234">
    <property type="entry name" value="CopC"/>
    <property type="match status" value="1"/>
</dbReference>
<keyword evidence="4" id="KW-0812">Transmembrane</keyword>
<feature type="region of interest" description="Disordered" evidence="3">
    <location>
        <begin position="152"/>
        <end position="192"/>
    </location>
</feature>
<keyword evidence="8" id="KW-1185">Reference proteome</keyword>
<keyword evidence="2" id="KW-0186">Copper</keyword>
<feature type="transmembrane region" description="Helical" evidence="4">
    <location>
        <begin position="194"/>
        <end position="212"/>
    </location>
</feature>
<evidence type="ECO:0000259" key="6">
    <source>
        <dbReference type="Pfam" id="PF04234"/>
    </source>
</evidence>
<dbReference type="EMBL" id="BONY01000027">
    <property type="protein sequence ID" value="GIH06480.1"/>
    <property type="molecule type" value="Genomic_DNA"/>
</dbReference>
<feature type="domain" description="CopC" evidence="6">
    <location>
        <begin position="28"/>
        <end position="144"/>
    </location>
</feature>
<dbReference type="SUPFAM" id="SSF81296">
    <property type="entry name" value="E set domains"/>
    <property type="match status" value="1"/>
</dbReference>
<evidence type="ECO:0000256" key="5">
    <source>
        <dbReference type="SAM" id="SignalP"/>
    </source>
</evidence>
<name>A0A8J3Q9L7_9ACTN</name>
<dbReference type="InterPro" id="IPR007348">
    <property type="entry name" value="CopC_dom"/>
</dbReference>
<evidence type="ECO:0000313" key="8">
    <source>
        <dbReference type="Proteomes" id="UP000612899"/>
    </source>
</evidence>
<dbReference type="Gene3D" id="2.60.40.1220">
    <property type="match status" value="1"/>
</dbReference>
<evidence type="ECO:0000256" key="3">
    <source>
        <dbReference type="SAM" id="MobiDB-lite"/>
    </source>
</evidence>
<comment type="caution">
    <text evidence="7">The sequence shown here is derived from an EMBL/GenBank/DDBJ whole genome shotgun (WGS) entry which is preliminary data.</text>
</comment>
<evidence type="ECO:0000256" key="1">
    <source>
        <dbReference type="ARBA" id="ARBA00022729"/>
    </source>
</evidence>
<accession>A0A8J3Q9L7</accession>
<evidence type="ECO:0000313" key="7">
    <source>
        <dbReference type="EMBL" id="GIH06480.1"/>
    </source>
</evidence>
<evidence type="ECO:0000256" key="4">
    <source>
        <dbReference type="SAM" id="Phobius"/>
    </source>
</evidence>
<feature type="chain" id="PRO_5035237684" description="CopC domain-containing protein" evidence="5">
    <location>
        <begin position="28"/>
        <end position="221"/>
    </location>
</feature>
<protein>
    <recommendedName>
        <fullName evidence="6">CopC domain-containing protein</fullName>
    </recommendedName>
</protein>
<reference evidence="7" key="1">
    <citation type="submission" date="2021-01" db="EMBL/GenBank/DDBJ databases">
        <title>Whole genome shotgun sequence of Rhizocola hellebori NBRC 109834.</title>
        <authorList>
            <person name="Komaki H."/>
            <person name="Tamura T."/>
        </authorList>
    </citation>
    <scope>NUCLEOTIDE SEQUENCE</scope>
    <source>
        <strain evidence="7">NBRC 109834</strain>
    </source>
</reference>
<dbReference type="InterPro" id="IPR014756">
    <property type="entry name" value="Ig_E-set"/>
</dbReference>
<feature type="compositionally biased region" description="Low complexity" evidence="3">
    <location>
        <begin position="178"/>
        <end position="192"/>
    </location>
</feature>
<keyword evidence="4" id="KW-1133">Transmembrane helix</keyword>
<organism evidence="7 8">
    <name type="scientific">Rhizocola hellebori</name>
    <dbReference type="NCBI Taxonomy" id="1392758"/>
    <lineage>
        <taxon>Bacteria</taxon>
        <taxon>Bacillati</taxon>
        <taxon>Actinomycetota</taxon>
        <taxon>Actinomycetes</taxon>
        <taxon>Micromonosporales</taxon>
        <taxon>Micromonosporaceae</taxon>
        <taxon>Rhizocola</taxon>
    </lineage>
</organism>
<sequence>MLRMRRLLALAAAVALAVIMLPAPAFAHGQLALAEPANQSTLMEPRAQVALYFTEKPASFAFFTVTSPDGVRVDQGWTHGEPKPLEPPVQELNLKDGKWEPVFYRTGFPAMVGVSHWPQKGVYTVQYMTVASDGDKVSGTVRFDYQGAPVAAPAGWQPPVNQPEAALTGGSGNHTAVAQASTPAAQPGSSSSPSPWLIMVPAGLVLAAVVAWRRRRSVGAR</sequence>
<proteinExistence type="predicted"/>
<evidence type="ECO:0000256" key="2">
    <source>
        <dbReference type="ARBA" id="ARBA00023008"/>
    </source>
</evidence>
<dbReference type="GO" id="GO:0005507">
    <property type="term" value="F:copper ion binding"/>
    <property type="evidence" value="ECO:0007669"/>
    <property type="project" value="InterPro"/>
</dbReference>
<keyword evidence="1 5" id="KW-0732">Signal</keyword>
<dbReference type="Proteomes" id="UP000612899">
    <property type="component" value="Unassembled WGS sequence"/>
</dbReference>
<dbReference type="InterPro" id="IPR014755">
    <property type="entry name" value="Cu-Rt/internalin_Ig-like"/>
</dbReference>
<keyword evidence="4" id="KW-0472">Membrane</keyword>